<proteinExistence type="predicted"/>
<name>A0A6J5MWD2_9CAUD</name>
<feature type="compositionally biased region" description="Basic and acidic residues" evidence="1">
    <location>
        <begin position="126"/>
        <end position="154"/>
    </location>
</feature>
<protein>
    <recommendedName>
        <fullName evidence="3">Helix-turn-helix domain containing protein</fullName>
    </recommendedName>
</protein>
<sequence>MESFENNGAGNSFTIVLNDALRDKRLSYKAKGILAVCLSHNKGFKFTRAWIIEHGTEGKDAVLSGLSELRRFGYLVNVKNRNQAGQIVGENYSVTDRPDPSVVASLAPAAEAATGVRENRTPGNQHPEKPDAGKPGRNRRPLERKPLEENHLEENPPLPPRRTTRKSKPAVIELPEWLQPYRKHLLEWLDNREKKHKLRPELTSSTMRALEYAKSTGTLKLYCEYAAEKNWQSLGFVGHRETIDKLGQENGVTAKAGNQGKPAMSPINYTLN</sequence>
<feature type="region of interest" description="Disordered" evidence="1">
    <location>
        <begin position="250"/>
        <end position="272"/>
    </location>
</feature>
<feature type="region of interest" description="Disordered" evidence="1">
    <location>
        <begin position="109"/>
        <end position="167"/>
    </location>
</feature>
<evidence type="ECO:0000256" key="1">
    <source>
        <dbReference type="SAM" id="MobiDB-lite"/>
    </source>
</evidence>
<organism evidence="2">
    <name type="scientific">uncultured Caudovirales phage</name>
    <dbReference type="NCBI Taxonomy" id="2100421"/>
    <lineage>
        <taxon>Viruses</taxon>
        <taxon>Duplodnaviria</taxon>
        <taxon>Heunggongvirae</taxon>
        <taxon>Uroviricota</taxon>
        <taxon>Caudoviricetes</taxon>
        <taxon>Peduoviridae</taxon>
        <taxon>Maltschvirus</taxon>
        <taxon>Maltschvirus maltsch</taxon>
    </lineage>
</organism>
<evidence type="ECO:0008006" key="3">
    <source>
        <dbReference type="Google" id="ProtNLM"/>
    </source>
</evidence>
<evidence type="ECO:0000313" key="2">
    <source>
        <dbReference type="EMBL" id="CAB4147989.1"/>
    </source>
</evidence>
<dbReference type="EMBL" id="LR796483">
    <property type="protein sequence ID" value="CAB4147989.1"/>
    <property type="molecule type" value="Genomic_DNA"/>
</dbReference>
<gene>
    <name evidence="2" type="ORF">UFOVP431_70</name>
</gene>
<reference evidence="2" key="1">
    <citation type="submission" date="2020-04" db="EMBL/GenBank/DDBJ databases">
        <authorList>
            <person name="Chiriac C."/>
            <person name="Salcher M."/>
            <person name="Ghai R."/>
            <person name="Kavagutti S V."/>
        </authorList>
    </citation>
    <scope>NUCLEOTIDE SEQUENCE</scope>
</reference>
<accession>A0A6J5MWD2</accession>